<dbReference type="PANTHER" id="PTHR43124:SF10">
    <property type="entry name" value="PURINE EFFLUX PUMP PBUE"/>
    <property type="match status" value="1"/>
</dbReference>
<evidence type="ECO:0000313" key="9">
    <source>
        <dbReference type="Proteomes" id="UP001174932"/>
    </source>
</evidence>
<keyword evidence="4 6" id="KW-1133">Transmembrane helix</keyword>
<feature type="transmembrane region" description="Helical" evidence="6">
    <location>
        <begin position="369"/>
        <end position="390"/>
    </location>
</feature>
<accession>A0ABT8YN52</accession>
<organism evidence="8 9">
    <name type="scientific">Rhizobium alvei</name>
    <dbReference type="NCBI Taxonomy" id="1132659"/>
    <lineage>
        <taxon>Bacteria</taxon>
        <taxon>Pseudomonadati</taxon>
        <taxon>Pseudomonadota</taxon>
        <taxon>Alphaproteobacteria</taxon>
        <taxon>Hyphomicrobiales</taxon>
        <taxon>Rhizobiaceae</taxon>
        <taxon>Rhizobium/Agrobacterium group</taxon>
        <taxon>Rhizobium</taxon>
    </lineage>
</organism>
<evidence type="ECO:0000256" key="1">
    <source>
        <dbReference type="ARBA" id="ARBA00004651"/>
    </source>
</evidence>
<feature type="transmembrane region" description="Helical" evidence="6">
    <location>
        <begin position="146"/>
        <end position="167"/>
    </location>
</feature>
<dbReference type="InterPro" id="IPR020846">
    <property type="entry name" value="MFS_dom"/>
</dbReference>
<feature type="transmembrane region" description="Helical" evidence="6">
    <location>
        <begin position="59"/>
        <end position="80"/>
    </location>
</feature>
<feature type="transmembrane region" description="Helical" evidence="6">
    <location>
        <begin position="113"/>
        <end position="134"/>
    </location>
</feature>
<evidence type="ECO:0000256" key="6">
    <source>
        <dbReference type="SAM" id="Phobius"/>
    </source>
</evidence>
<comment type="caution">
    <text evidence="8">The sequence shown here is derived from an EMBL/GenBank/DDBJ whole genome shotgun (WGS) entry which is preliminary data.</text>
</comment>
<dbReference type="PANTHER" id="PTHR43124">
    <property type="entry name" value="PURINE EFFLUX PUMP PBUE"/>
    <property type="match status" value="1"/>
</dbReference>
<keyword evidence="5 6" id="KW-0472">Membrane</keyword>
<dbReference type="InterPro" id="IPR050189">
    <property type="entry name" value="MFS_Efflux_Transporters"/>
</dbReference>
<feature type="transmembrane region" description="Helical" evidence="6">
    <location>
        <begin position="251"/>
        <end position="275"/>
    </location>
</feature>
<keyword evidence="9" id="KW-1185">Reference proteome</keyword>
<reference evidence="8" key="1">
    <citation type="journal article" date="2015" name="Int. J. Syst. Evol. Microbiol.">
        <title>Rhizobium alvei sp. nov., isolated from a freshwater river.</title>
        <authorList>
            <person name="Sheu S.Y."/>
            <person name="Huang H.W."/>
            <person name="Young C.C."/>
            <person name="Chen W.M."/>
        </authorList>
    </citation>
    <scope>NUCLEOTIDE SEQUENCE</scope>
    <source>
        <strain evidence="8">TNR-22</strain>
    </source>
</reference>
<gene>
    <name evidence="8" type="ORF">Q4481_14430</name>
</gene>
<sequence length="394" mass="40660">MTQFDAGTPTGESFSSDYPFRAVASALFMGSVGLLILGLQPLLLGSLLTEGRISFDALAIMATLEIIAIGLGSVVFPIFLSGTHIRLKALLLLCLVAAGHAATAMAPSTATLIAARSLSGLAEGGLVAIAVEMIARAASPSRSGGWFVLIQTLLQSALALVLALWVIPANGSGGGFAVLVGATLLTAVLVPLLPAAYQPLSDSTSTAEETKRKTNFASWAALLSIFSLYLFIGAIWAFLEPLGAQFGIDATTVGVMVSASLAAQVIGAGIATLLVNRIDFRLVIAGAAIVAIVITGLFTSGPPLWLFWVLVLATGFLWLFVVPWQIGMTIEVDESRKTALLVPAAQLFGAALGPAGAAAFITATDFRGTAWFGLGAAIGSLLFFVLAIAIQRKN</sequence>
<feature type="transmembrane region" description="Helical" evidence="6">
    <location>
        <begin position="338"/>
        <end position="363"/>
    </location>
</feature>
<dbReference type="Proteomes" id="UP001174932">
    <property type="component" value="Unassembled WGS sequence"/>
</dbReference>
<evidence type="ECO:0000256" key="5">
    <source>
        <dbReference type="ARBA" id="ARBA00023136"/>
    </source>
</evidence>
<evidence type="ECO:0000313" key="8">
    <source>
        <dbReference type="EMBL" id="MDO6965161.1"/>
    </source>
</evidence>
<name>A0ABT8YN52_9HYPH</name>
<reference evidence="8" key="2">
    <citation type="submission" date="2023-07" db="EMBL/GenBank/DDBJ databases">
        <authorList>
            <person name="Shen H."/>
        </authorList>
    </citation>
    <scope>NUCLEOTIDE SEQUENCE</scope>
    <source>
        <strain evidence="8">TNR-22</strain>
    </source>
</reference>
<evidence type="ECO:0000256" key="4">
    <source>
        <dbReference type="ARBA" id="ARBA00022989"/>
    </source>
</evidence>
<protein>
    <submittedName>
        <fullName evidence="8">MFS transporter</fullName>
    </submittedName>
</protein>
<feature type="transmembrane region" description="Helical" evidence="6">
    <location>
        <begin position="282"/>
        <end position="299"/>
    </location>
</feature>
<dbReference type="EMBL" id="JAUOZU010000009">
    <property type="protein sequence ID" value="MDO6965161.1"/>
    <property type="molecule type" value="Genomic_DNA"/>
</dbReference>
<evidence type="ECO:0000256" key="3">
    <source>
        <dbReference type="ARBA" id="ARBA00022692"/>
    </source>
</evidence>
<dbReference type="SUPFAM" id="SSF103473">
    <property type="entry name" value="MFS general substrate transporter"/>
    <property type="match status" value="1"/>
</dbReference>
<feature type="transmembrane region" description="Helical" evidence="6">
    <location>
        <begin position="87"/>
        <end position="107"/>
    </location>
</feature>
<evidence type="ECO:0000256" key="2">
    <source>
        <dbReference type="ARBA" id="ARBA00022475"/>
    </source>
</evidence>
<feature type="transmembrane region" description="Helical" evidence="6">
    <location>
        <begin position="173"/>
        <end position="195"/>
    </location>
</feature>
<comment type="subcellular location">
    <subcellularLocation>
        <location evidence="1">Cell membrane</location>
        <topology evidence="1">Multi-pass membrane protein</topology>
    </subcellularLocation>
</comment>
<feature type="transmembrane region" description="Helical" evidence="6">
    <location>
        <begin position="216"/>
        <end position="239"/>
    </location>
</feature>
<proteinExistence type="predicted"/>
<feature type="domain" description="Major facilitator superfamily (MFS) profile" evidence="7">
    <location>
        <begin position="217"/>
        <end position="394"/>
    </location>
</feature>
<keyword evidence="3 6" id="KW-0812">Transmembrane</keyword>
<feature type="transmembrane region" description="Helical" evidence="6">
    <location>
        <begin position="305"/>
        <end position="326"/>
    </location>
</feature>
<dbReference type="Gene3D" id="1.20.1250.20">
    <property type="entry name" value="MFS general substrate transporter like domains"/>
    <property type="match status" value="1"/>
</dbReference>
<evidence type="ECO:0000259" key="7">
    <source>
        <dbReference type="PROSITE" id="PS50850"/>
    </source>
</evidence>
<dbReference type="RefSeq" id="WP_354542238.1">
    <property type="nucleotide sequence ID" value="NZ_JBEPMS010000004.1"/>
</dbReference>
<dbReference type="InterPro" id="IPR036259">
    <property type="entry name" value="MFS_trans_sf"/>
</dbReference>
<feature type="transmembrane region" description="Helical" evidence="6">
    <location>
        <begin position="20"/>
        <end position="39"/>
    </location>
</feature>
<keyword evidence="2" id="KW-1003">Cell membrane</keyword>
<dbReference type="PROSITE" id="PS50850">
    <property type="entry name" value="MFS"/>
    <property type="match status" value="1"/>
</dbReference>